<dbReference type="PANTHER" id="PTHR37984">
    <property type="entry name" value="PROTEIN CBG26694"/>
    <property type="match status" value="1"/>
</dbReference>
<dbReference type="FunFam" id="3.10.20.370:FF:000001">
    <property type="entry name" value="Retrovirus-related Pol polyprotein from transposon 17.6-like protein"/>
    <property type="match status" value="1"/>
</dbReference>
<evidence type="ECO:0000256" key="1">
    <source>
        <dbReference type="ARBA" id="ARBA00022679"/>
    </source>
</evidence>
<dbReference type="InterPro" id="IPR000477">
    <property type="entry name" value="RT_dom"/>
</dbReference>
<evidence type="ECO:0000256" key="3">
    <source>
        <dbReference type="ARBA" id="ARBA00022722"/>
    </source>
</evidence>
<keyword evidence="4" id="KW-0255">Endonuclease</keyword>
<keyword evidence="1" id="KW-0808">Transferase</keyword>
<proteinExistence type="predicted"/>
<feature type="domain" description="Reverse transcriptase/retrotransposon-derived protein RNase H-like" evidence="8">
    <location>
        <begin position="386"/>
        <end position="477"/>
    </location>
</feature>
<evidence type="ECO:0000256" key="4">
    <source>
        <dbReference type="ARBA" id="ARBA00022759"/>
    </source>
</evidence>
<dbReference type="InterPro" id="IPR021109">
    <property type="entry name" value="Peptidase_aspartic_dom_sf"/>
</dbReference>
<feature type="domain" description="Integrase zinc-binding" evidence="9">
    <location>
        <begin position="591"/>
        <end position="646"/>
    </location>
</feature>
<dbReference type="PANTHER" id="PTHR37984:SF5">
    <property type="entry name" value="PROTEIN NYNRIN-LIKE"/>
    <property type="match status" value="1"/>
</dbReference>
<feature type="domain" description="Reverse transcriptase" evidence="7">
    <location>
        <begin position="266"/>
        <end position="322"/>
    </location>
</feature>
<evidence type="ECO:0000256" key="2">
    <source>
        <dbReference type="ARBA" id="ARBA00022695"/>
    </source>
</evidence>
<dbReference type="InterPro" id="IPR041588">
    <property type="entry name" value="Integrase_H2C2"/>
</dbReference>
<dbReference type="GO" id="GO:0016779">
    <property type="term" value="F:nucleotidyltransferase activity"/>
    <property type="evidence" value="ECO:0007669"/>
    <property type="project" value="UniProtKB-KW"/>
</dbReference>
<evidence type="ECO:0000256" key="5">
    <source>
        <dbReference type="ARBA" id="ARBA00023268"/>
    </source>
</evidence>
<name>A0AAF0QXS1_SOLVR</name>
<dbReference type="CDD" id="cd00303">
    <property type="entry name" value="retropepsin_like"/>
    <property type="match status" value="1"/>
</dbReference>
<dbReference type="Gene3D" id="1.10.340.70">
    <property type="match status" value="1"/>
</dbReference>
<keyword evidence="4" id="KW-0378">Hydrolase</keyword>
<keyword evidence="3" id="KW-0540">Nuclease</keyword>
<reference evidence="10" key="1">
    <citation type="submission" date="2023-08" db="EMBL/GenBank/DDBJ databases">
        <title>A de novo genome assembly of Solanum verrucosum Schlechtendal, a Mexican diploid species geographically isolated from the other diploid A-genome species in potato relatives.</title>
        <authorList>
            <person name="Hosaka K."/>
        </authorList>
    </citation>
    <scope>NUCLEOTIDE SEQUENCE</scope>
    <source>
        <tissue evidence="10">Young leaves</tissue>
    </source>
</reference>
<protein>
    <submittedName>
        <fullName evidence="10">Uncharacterized protein</fullName>
    </submittedName>
</protein>
<dbReference type="Pfam" id="PF17921">
    <property type="entry name" value="Integrase_H2C2"/>
    <property type="match status" value="1"/>
</dbReference>
<feature type="region of interest" description="Disordered" evidence="6">
    <location>
        <begin position="669"/>
        <end position="715"/>
    </location>
</feature>
<dbReference type="Pfam" id="PF00078">
    <property type="entry name" value="RVT_1"/>
    <property type="match status" value="1"/>
</dbReference>
<organism evidence="10 11">
    <name type="scientific">Solanum verrucosum</name>
    <dbReference type="NCBI Taxonomy" id="315347"/>
    <lineage>
        <taxon>Eukaryota</taxon>
        <taxon>Viridiplantae</taxon>
        <taxon>Streptophyta</taxon>
        <taxon>Embryophyta</taxon>
        <taxon>Tracheophyta</taxon>
        <taxon>Spermatophyta</taxon>
        <taxon>Magnoliopsida</taxon>
        <taxon>eudicotyledons</taxon>
        <taxon>Gunneridae</taxon>
        <taxon>Pentapetalae</taxon>
        <taxon>asterids</taxon>
        <taxon>lamiids</taxon>
        <taxon>Solanales</taxon>
        <taxon>Solanaceae</taxon>
        <taxon>Solanoideae</taxon>
        <taxon>Solaneae</taxon>
        <taxon>Solanum</taxon>
    </lineage>
</organism>
<dbReference type="EMBL" id="CP133616">
    <property type="protein sequence ID" value="WMV30710.1"/>
    <property type="molecule type" value="Genomic_DNA"/>
</dbReference>
<dbReference type="Gene3D" id="3.30.70.270">
    <property type="match status" value="3"/>
</dbReference>
<dbReference type="InterPro" id="IPR043128">
    <property type="entry name" value="Rev_trsase/Diguanyl_cyclase"/>
</dbReference>
<dbReference type="Gene3D" id="3.10.10.10">
    <property type="entry name" value="HIV Type 1 Reverse Transcriptase, subunit A, domain 1"/>
    <property type="match status" value="1"/>
</dbReference>
<dbReference type="FunFam" id="3.30.70.270:FF:000020">
    <property type="entry name" value="Transposon Tf2-6 polyprotein-like Protein"/>
    <property type="match status" value="1"/>
</dbReference>
<dbReference type="AlphaFoldDB" id="A0AAF0QXS1"/>
<dbReference type="Pfam" id="PF17919">
    <property type="entry name" value="RT_RNaseH_2"/>
    <property type="match status" value="1"/>
</dbReference>
<evidence type="ECO:0000313" key="10">
    <source>
        <dbReference type="EMBL" id="WMV30710.1"/>
    </source>
</evidence>
<evidence type="ECO:0000313" key="11">
    <source>
        <dbReference type="Proteomes" id="UP001234989"/>
    </source>
</evidence>
<dbReference type="Gene3D" id="2.40.70.10">
    <property type="entry name" value="Acid Proteases"/>
    <property type="match status" value="1"/>
</dbReference>
<evidence type="ECO:0000256" key="6">
    <source>
        <dbReference type="SAM" id="MobiDB-lite"/>
    </source>
</evidence>
<dbReference type="InterPro" id="IPR043502">
    <property type="entry name" value="DNA/RNA_pol_sf"/>
</dbReference>
<dbReference type="Gene3D" id="3.10.20.370">
    <property type="match status" value="1"/>
</dbReference>
<evidence type="ECO:0000259" key="9">
    <source>
        <dbReference type="Pfam" id="PF17921"/>
    </source>
</evidence>
<sequence length="732" mass="82726">MANVLFDPGSTYSYVSVRFASDFDMICDILDAYISVSTLVGESVKVTHVYRACPILFMGFQTWANLVILDMTDFDIILGMTWLSPYYDVLSCNTKSITLEIPGREKLMGEGVYKPKQAKIISSLRASKLVEQGCLAYLAHIRDVEIEAPSIESIPVVSEVSEVFPNDFLGMPPDRDIDFCFDLEPGTSPISIPPYHMVPVELRELKAQIQELLDKGFIRPSASLWCAPVLFVTKKDGSIRMCIEYRQLNRVTIRNKYPLPRKYDLSDQLQVFIDDILVYSKSEEDHVGHLRIVLYVVGKQRLYAKFSKCEFWLTSIAFLGHVVSKEGVMVDPQMIETVNNCVRPISVTEVRSFVGLPSYYCRFVKNFASIATHLTNLTKKEIPFEWTKKCEETFQKLKTLLITAPIITLPVEGKDFIIYCDASHSGLGAVLMQDKNIIAYASRQLKVHERNYPTHDLELAAVVFALKIWRHFLYGVKCEGKANVVADALSRKTVSMGSLACLSVTKRPLSKEIQTLESKFMQLGISERGGMLASIEVRATFIDEIKAKQFEDENLEELRKKTVIGKAQKTTVDADGVLNFKGRICVPRINDLIEKLLVESHGSGYSIHSGVTKMYRELKRIYWWSGMKKDITEFVAKCQNCQQVKIKSEDDPPPLGPNPIAAQMKIYEDAKSRKPKRGSRVVNRTTTRHPHRASHPVRHGVPQDPTRTVEPNMCSRSSISASLRSLCTPISF</sequence>
<gene>
    <name evidence="10" type="ORF">MTR67_024095</name>
</gene>
<dbReference type="InterPro" id="IPR050951">
    <property type="entry name" value="Retrovirus_Pol_polyprotein"/>
</dbReference>
<dbReference type="Proteomes" id="UP001234989">
    <property type="component" value="Chromosome 5"/>
</dbReference>
<dbReference type="Pfam" id="PF08284">
    <property type="entry name" value="RVP_2"/>
    <property type="match status" value="1"/>
</dbReference>
<keyword evidence="5" id="KW-0511">Multifunctional enzyme</keyword>
<accession>A0AAF0QXS1</accession>
<dbReference type="CDD" id="cd01647">
    <property type="entry name" value="RT_LTR"/>
    <property type="match status" value="1"/>
</dbReference>
<evidence type="ECO:0000259" key="7">
    <source>
        <dbReference type="Pfam" id="PF00078"/>
    </source>
</evidence>
<dbReference type="InterPro" id="IPR041577">
    <property type="entry name" value="RT_RNaseH_2"/>
</dbReference>
<dbReference type="GO" id="GO:0004519">
    <property type="term" value="F:endonuclease activity"/>
    <property type="evidence" value="ECO:0007669"/>
    <property type="project" value="UniProtKB-KW"/>
</dbReference>
<dbReference type="CDD" id="cd09274">
    <property type="entry name" value="RNase_HI_RT_Ty3"/>
    <property type="match status" value="1"/>
</dbReference>
<keyword evidence="2" id="KW-0548">Nucleotidyltransferase</keyword>
<keyword evidence="11" id="KW-1185">Reference proteome</keyword>
<evidence type="ECO:0000259" key="8">
    <source>
        <dbReference type="Pfam" id="PF17919"/>
    </source>
</evidence>
<feature type="compositionally biased region" description="Basic residues" evidence="6">
    <location>
        <begin position="686"/>
        <end position="698"/>
    </location>
</feature>
<dbReference type="SUPFAM" id="SSF56672">
    <property type="entry name" value="DNA/RNA polymerases"/>
    <property type="match status" value="1"/>
</dbReference>